<name>A0A2M8TS40_PREIN</name>
<sequence>MAWATEHERKKIVCKNTAASRVFGNFFFAQYHFREPPLWGDAREQGTRGRGAQRNAHLFPCEGGAGGIIAGSPPLGGAREQGTGRAWSAAERPPCPLRGWGGGLRKPLPKGEATAKPLGYGDALANDERRGVVALRRAHTCAYLSIIFIILWQRGKSIAPL</sequence>
<dbReference type="Proteomes" id="UP000229884">
    <property type="component" value="Unassembled WGS sequence"/>
</dbReference>
<dbReference type="AlphaFoldDB" id="A0A2M8TS40"/>
<evidence type="ECO:0000313" key="2">
    <source>
        <dbReference type="Proteomes" id="UP000229884"/>
    </source>
</evidence>
<reference evidence="1 2" key="1">
    <citation type="submission" date="2017-11" db="EMBL/GenBank/DDBJ databases">
        <title>Genome sequencing of Prevotella intermedia KCOM 2832.</title>
        <authorList>
            <person name="Kook J.-K."/>
            <person name="Park S.-N."/>
            <person name="Lim Y.K."/>
        </authorList>
    </citation>
    <scope>NUCLEOTIDE SEQUENCE [LARGE SCALE GENOMIC DNA]</scope>
    <source>
        <strain evidence="1 2">KCOM 2832</strain>
    </source>
</reference>
<accession>A0A2M8TS40</accession>
<comment type="caution">
    <text evidence="1">The sequence shown here is derived from an EMBL/GenBank/DDBJ whole genome shotgun (WGS) entry which is preliminary data.</text>
</comment>
<proteinExistence type="predicted"/>
<dbReference type="EMBL" id="PENG01000001">
    <property type="protein sequence ID" value="PJI26747.1"/>
    <property type="molecule type" value="Genomic_DNA"/>
</dbReference>
<protein>
    <submittedName>
        <fullName evidence="1">Uncharacterized protein</fullName>
    </submittedName>
</protein>
<organism evidence="1 2">
    <name type="scientific">Prevotella intermedia</name>
    <dbReference type="NCBI Taxonomy" id="28131"/>
    <lineage>
        <taxon>Bacteria</taxon>
        <taxon>Pseudomonadati</taxon>
        <taxon>Bacteroidota</taxon>
        <taxon>Bacteroidia</taxon>
        <taxon>Bacteroidales</taxon>
        <taxon>Prevotellaceae</taxon>
        <taxon>Prevotella</taxon>
    </lineage>
</organism>
<evidence type="ECO:0000313" key="1">
    <source>
        <dbReference type="EMBL" id="PJI26747.1"/>
    </source>
</evidence>
<gene>
    <name evidence="1" type="ORF">CTM58_00700</name>
</gene>